<keyword evidence="7" id="KW-0256">Endoplasmic reticulum</keyword>
<accession>A0AA35R7G6</accession>
<dbReference type="GO" id="GO:0005789">
    <property type="term" value="C:endoplasmic reticulum membrane"/>
    <property type="evidence" value="ECO:0007669"/>
    <property type="project" value="UniProtKB-SubCell"/>
</dbReference>
<dbReference type="PANTHER" id="PTHR48261">
    <property type="entry name" value="ACETYLGLUCOSAMINYLTRANSFERASE"/>
    <property type="match status" value="1"/>
</dbReference>
<dbReference type="EMBL" id="CASHTH010000622">
    <property type="protein sequence ID" value="CAI8005616.1"/>
    <property type="molecule type" value="Genomic_DNA"/>
</dbReference>
<dbReference type="Gene3D" id="3.90.550.10">
    <property type="entry name" value="Spore Coat Polysaccharide Biosynthesis Protein SpsA, Chain A"/>
    <property type="match status" value="1"/>
</dbReference>
<evidence type="ECO:0000256" key="1">
    <source>
        <dbReference type="ARBA" id="ARBA00004648"/>
    </source>
</evidence>
<feature type="domain" description="Exostosin GT47" evidence="13">
    <location>
        <begin position="129"/>
        <end position="413"/>
    </location>
</feature>
<evidence type="ECO:0000259" key="14">
    <source>
        <dbReference type="Pfam" id="PF09258"/>
    </source>
</evidence>
<keyword evidence="5" id="KW-0808">Transferase</keyword>
<feature type="domain" description="Glycosyl transferase 64" evidence="14">
    <location>
        <begin position="493"/>
        <end position="740"/>
    </location>
</feature>
<evidence type="ECO:0000256" key="2">
    <source>
        <dbReference type="ARBA" id="ARBA00004922"/>
    </source>
</evidence>
<keyword evidence="8" id="KW-0735">Signal-anchor</keyword>
<dbReference type="Pfam" id="PF09258">
    <property type="entry name" value="Glyco_transf_64"/>
    <property type="match status" value="1"/>
</dbReference>
<dbReference type="SUPFAM" id="SSF53448">
    <property type="entry name" value="Nucleotide-diphospho-sugar transferases"/>
    <property type="match status" value="1"/>
</dbReference>
<evidence type="ECO:0000256" key="12">
    <source>
        <dbReference type="ARBA" id="ARBA00023180"/>
    </source>
</evidence>
<name>A0AA35R7G6_GEOBA</name>
<dbReference type="EMBL" id="CASHTH010000622">
    <property type="protein sequence ID" value="CAI8005619.1"/>
    <property type="molecule type" value="Genomic_DNA"/>
</dbReference>
<sequence>MRPFRRRFRRHFLLGLLACAVLFCVVRVAPWRRLGVGSATSQPRGVEAAKRAEASLLYASLFLRHARGTSLQAAPPEEGQGTRGAGWKLREPASTRAAEAAETNDFPGDFAAANCTMGRCFNAGRCGGDFRVYVYPDNDGVKVSGLYRKILRILRNSPYYTSDPDEACVLVPSWDTLDRDKLSDEYVMKLPSTWLLSHWNGGRNHLFFNLYSGSWPTYFESLDFDPGLAIVAKASFNTASFRQNFDISLPLLHNSHSERGVFPSVMTTRGNLLPIKRRYHLAFKGKRYLYGLGVEPRRSLYHIRNSRDVVMVMTCRHNKNWEKYKDSRCDVDNAEYNRFDYMELLTNSSFCLVPRGRRLGSFRFIESLQSSCIPVSLSNGYILPLDEVIDWHRYSIVVDERHFLQVPHITRSLSTQQVLDMRLWGSWVYETYFSSVDKVVMATIEIIRNRLHPSSGFVWNRHPGGLTFVPSFSPSLSDYPFYRHGNALHSANYTIVMSVSSAALKESSPVIKLIRSLSTAPHLSKIIIIWTGTGPPKIRPPPLPVTVTIISRPSVQINPLSRFHSVPGIETDAVLHLSEDVGLTVDEAEFGMEVWRAFPDRLVGFVGHAHSWDEELLRWSYSSDAENEYSIILSDAVFVHRYYSHALANSLPQTLSRISSTEHDCTNLILNFYVAHVTRKPPIKATHRLKLHQKMTADGNDAEKATRFDRLQVPCLNMLVTAFGYMPLTNSSVRFDPVLFKDSVSMLRKQYRNLDVLS</sequence>
<keyword evidence="4" id="KW-0328">Glycosyltransferase</keyword>
<dbReference type="InterPro" id="IPR015338">
    <property type="entry name" value="GT64_dom"/>
</dbReference>
<dbReference type="InterPro" id="IPR040911">
    <property type="entry name" value="Exostosin_GT47"/>
</dbReference>
<dbReference type="GO" id="GO:0015012">
    <property type="term" value="P:heparan sulfate proteoglycan biosynthetic process"/>
    <property type="evidence" value="ECO:0007669"/>
    <property type="project" value="UniProtKB-ARBA"/>
</dbReference>
<gene>
    <name evidence="15" type="ORF">GBAR_LOCUS4320</name>
</gene>
<evidence type="ECO:0000313" key="15">
    <source>
        <dbReference type="EMBL" id="CAI8005613.1"/>
    </source>
</evidence>
<dbReference type="Pfam" id="PF03016">
    <property type="entry name" value="Exostosin_GT47"/>
    <property type="match status" value="1"/>
</dbReference>
<protein>
    <submittedName>
        <fullName evidence="15">Exostosin-1a</fullName>
    </submittedName>
</protein>
<keyword evidence="12" id="KW-0325">Glycoprotein</keyword>
<organism evidence="15 16">
    <name type="scientific">Geodia barretti</name>
    <name type="common">Barrett's horny sponge</name>
    <dbReference type="NCBI Taxonomy" id="519541"/>
    <lineage>
        <taxon>Eukaryota</taxon>
        <taxon>Metazoa</taxon>
        <taxon>Porifera</taxon>
        <taxon>Demospongiae</taxon>
        <taxon>Heteroscleromorpha</taxon>
        <taxon>Tetractinellida</taxon>
        <taxon>Astrophorina</taxon>
        <taxon>Geodiidae</taxon>
        <taxon>Geodia</taxon>
    </lineage>
</organism>
<evidence type="ECO:0000256" key="4">
    <source>
        <dbReference type="ARBA" id="ARBA00022676"/>
    </source>
</evidence>
<comment type="caution">
    <text evidence="15">The sequence shown here is derived from an EMBL/GenBank/DDBJ whole genome shotgun (WGS) entry which is preliminary data.</text>
</comment>
<evidence type="ECO:0000256" key="9">
    <source>
        <dbReference type="ARBA" id="ARBA00022989"/>
    </source>
</evidence>
<reference evidence="15" key="1">
    <citation type="submission" date="2023-03" db="EMBL/GenBank/DDBJ databases">
        <authorList>
            <person name="Steffen K."/>
            <person name="Cardenas P."/>
        </authorList>
    </citation>
    <scope>NUCLEOTIDE SEQUENCE</scope>
</reference>
<evidence type="ECO:0000259" key="13">
    <source>
        <dbReference type="Pfam" id="PF03016"/>
    </source>
</evidence>
<dbReference type="GO" id="GO:0016757">
    <property type="term" value="F:glycosyltransferase activity"/>
    <property type="evidence" value="ECO:0007669"/>
    <property type="project" value="UniProtKB-KW"/>
</dbReference>
<dbReference type="Proteomes" id="UP001174909">
    <property type="component" value="Unassembled WGS sequence"/>
</dbReference>
<keyword evidence="11" id="KW-1015">Disulfide bond</keyword>
<keyword evidence="10" id="KW-0472">Membrane</keyword>
<dbReference type="PANTHER" id="PTHR48261:SF3">
    <property type="entry name" value="EXOSTOSIN GLYCOSYLTRANSFERASE 1"/>
    <property type="match status" value="1"/>
</dbReference>
<keyword evidence="6" id="KW-0812">Transmembrane</keyword>
<dbReference type="EMBL" id="CASHTH010000622">
    <property type="protein sequence ID" value="CAI8005613.1"/>
    <property type="molecule type" value="Genomic_DNA"/>
</dbReference>
<keyword evidence="16" id="KW-1185">Reference proteome</keyword>
<dbReference type="InterPro" id="IPR004263">
    <property type="entry name" value="Exostosin"/>
</dbReference>
<evidence type="ECO:0000256" key="5">
    <source>
        <dbReference type="ARBA" id="ARBA00022679"/>
    </source>
</evidence>
<comment type="similarity">
    <text evidence="3">Belongs to the glycosyltransferase 47 family.</text>
</comment>
<dbReference type="AlphaFoldDB" id="A0AA35R7G6"/>
<proteinExistence type="inferred from homology"/>
<dbReference type="InterPro" id="IPR029044">
    <property type="entry name" value="Nucleotide-diphossugar_trans"/>
</dbReference>
<keyword evidence="9" id="KW-1133">Transmembrane helix</keyword>
<evidence type="ECO:0000256" key="11">
    <source>
        <dbReference type="ARBA" id="ARBA00023157"/>
    </source>
</evidence>
<evidence type="ECO:0000313" key="16">
    <source>
        <dbReference type="Proteomes" id="UP001174909"/>
    </source>
</evidence>
<evidence type="ECO:0000256" key="8">
    <source>
        <dbReference type="ARBA" id="ARBA00022968"/>
    </source>
</evidence>
<evidence type="ECO:0000256" key="10">
    <source>
        <dbReference type="ARBA" id="ARBA00023136"/>
    </source>
</evidence>
<comment type="subcellular location">
    <subcellularLocation>
        <location evidence="1">Endoplasmic reticulum membrane</location>
        <topology evidence="1">Single-pass type II membrane protein</topology>
    </subcellularLocation>
</comment>
<evidence type="ECO:0000256" key="7">
    <source>
        <dbReference type="ARBA" id="ARBA00022824"/>
    </source>
</evidence>
<comment type="pathway">
    <text evidence="2">Protein modification; protein glycosylation.</text>
</comment>
<evidence type="ECO:0000256" key="3">
    <source>
        <dbReference type="ARBA" id="ARBA00010271"/>
    </source>
</evidence>
<evidence type="ECO:0000256" key="6">
    <source>
        <dbReference type="ARBA" id="ARBA00022692"/>
    </source>
</evidence>